<protein>
    <submittedName>
        <fullName evidence="4">Aste57867_15494 protein</fullName>
    </submittedName>
</protein>
<evidence type="ECO:0000256" key="1">
    <source>
        <dbReference type="SAM" id="MobiDB-lite"/>
    </source>
</evidence>
<sequence length="117" mass="13018">MLHLRTSIAASRANDGRKLGKKICLLFAMLHRVPPFLLLLLAVASFCGTVLWYSFKIMHPDDAAMGTAHFRDGLNVIHDDSSPLLRRNIESRPYVEPPTEFPPPNTTTTTENATSTL</sequence>
<feature type="compositionally biased region" description="Low complexity" evidence="1">
    <location>
        <begin position="106"/>
        <end position="117"/>
    </location>
</feature>
<keyword evidence="2" id="KW-1133">Transmembrane helix</keyword>
<organism evidence="4 5">
    <name type="scientific">Aphanomyces stellatus</name>
    <dbReference type="NCBI Taxonomy" id="120398"/>
    <lineage>
        <taxon>Eukaryota</taxon>
        <taxon>Sar</taxon>
        <taxon>Stramenopiles</taxon>
        <taxon>Oomycota</taxon>
        <taxon>Saprolegniomycetes</taxon>
        <taxon>Saprolegniales</taxon>
        <taxon>Verrucalvaceae</taxon>
        <taxon>Aphanomyces</taxon>
    </lineage>
</organism>
<evidence type="ECO:0000313" key="5">
    <source>
        <dbReference type="Proteomes" id="UP000332933"/>
    </source>
</evidence>
<evidence type="ECO:0000313" key="3">
    <source>
        <dbReference type="EMBL" id="KAF0693552.1"/>
    </source>
</evidence>
<evidence type="ECO:0000256" key="2">
    <source>
        <dbReference type="SAM" id="Phobius"/>
    </source>
</evidence>
<dbReference type="EMBL" id="VJMH01005680">
    <property type="protein sequence ID" value="KAF0693552.1"/>
    <property type="molecule type" value="Genomic_DNA"/>
</dbReference>
<evidence type="ECO:0000313" key="4">
    <source>
        <dbReference type="EMBL" id="VFT92296.1"/>
    </source>
</evidence>
<dbReference type="EMBL" id="CAADRA010005701">
    <property type="protein sequence ID" value="VFT92296.1"/>
    <property type="molecule type" value="Genomic_DNA"/>
</dbReference>
<dbReference type="AlphaFoldDB" id="A0A485L4L7"/>
<reference evidence="3" key="2">
    <citation type="submission" date="2019-06" db="EMBL/GenBank/DDBJ databases">
        <title>Genomics analysis of Aphanomyces spp. identifies a new class of oomycete effector associated with host adaptation.</title>
        <authorList>
            <person name="Gaulin E."/>
        </authorList>
    </citation>
    <scope>NUCLEOTIDE SEQUENCE</scope>
    <source>
        <strain evidence="3">CBS 578.67</strain>
    </source>
</reference>
<reference evidence="4 5" key="1">
    <citation type="submission" date="2019-03" db="EMBL/GenBank/DDBJ databases">
        <authorList>
            <person name="Gaulin E."/>
            <person name="Dumas B."/>
        </authorList>
    </citation>
    <scope>NUCLEOTIDE SEQUENCE [LARGE SCALE GENOMIC DNA]</scope>
    <source>
        <strain evidence="4">CBS 568.67</strain>
    </source>
</reference>
<keyword evidence="2" id="KW-0472">Membrane</keyword>
<accession>A0A485L4L7</accession>
<dbReference type="OrthoDB" id="10478957at2759"/>
<keyword evidence="5" id="KW-1185">Reference proteome</keyword>
<gene>
    <name evidence="4" type="primary">Aste57867_15494</name>
    <name evidence="3" type="ORF">As57867_015438</name>
    <name evidence="4" type="ORF">ASTE57867_15494</name>
</gene>
<dbReference type="Proteomes" id="UP000332933">
    <property type="component" value="Unassembled WGS sequence"/>
</dbReference>
<keyword evidence="2" id="KW-0812">Transmembrane</keyword>
<name>A0A485L4L7_9STRA</name>
<proteinExistence type="predicted"/>
<feature type="transmembrane region" description="Helical" evidence="2">
    <location>
        <begin position="36"/>
        <end position="55"/>
    </location>
</feature>
<feature type="compositionally biased region" description="Pro residues" evidence="1">
    <location>
        <begin position="95"/>
        <end position="105"/>
    </location>
</feature>
<feature type="region of interest" description="Disordered" evidence="1">
    <location>
        <begin position="92"/>
        <end position="117"/>
    </location>
</feature>